<dbReference type="GeneID" id="138928440"/>
<dbReference type="PANTHER" id="PTHR24559">
    <property type="entry name" value="TRANSPOSON TY3-I GAG-POL POLYPROTEIN"/>
    <property type="match status" value="1"/>
</dbReference>
<dbReference type="InterPro" id="IPR036875">
    <property type="entry name" value="Znf_CCHC_sf"/>
</dbReference>
<proteinExistence type="predicted"/>
<dbReference type="Proteomes" id="UP001652661">
    <property type="component" value="Chromosome 3L"/>
</dbReference>
<feature type="compositionally biased region" description="Polar residues" evidence="2">
    <location>
        <begin position="290"/>
        <end position="306"/>
    </location>
</feature>
<keyword evidence="1" id="KW-0479">Metal-binding</keyword>
<dbReference type="PROSITE" id="PS00141">
    <property type="entry name" value="ASP_PROTEASE"/>
    <property type="match status" value="1"/>
</dbReference>
<dbReference type="Gene3D" id="4.10.60.10">
    <property type="entry name" value="Zinc finger, CCHC-type"/>
    <property type="match status" value="1"/>
</dbReference>
<keyword evidence="1" id="KW-0863">Zinc-finger</keyword>
<dbReference type="InterPro" id="IPR005162">
    <property type="entry name" value="Retrotrans_gag_dom"/>
</dbReference>
<dbReference type="InterPro" id="IPR043502">
    <property type="entry name" value="DNA/RNA_pol_sf"/>
</dbReference>
<dbReference type="InterPro" id="IPR001969">
    <property type="entry name" value="Aspartic_peptidase_AS"/>
</dbReference>
<keyword evidence="1" id="KW-0862">Zinc</keyword>
<dbReference type="InterPro" id="IPR021109">
    <property type="entry name" value="Peptidase_aspartic_dom_sf"/>
</dbReference>
<evidence type="ECO:0000313" key="5">
    <source>
        <dbReference type="RefSeq" id="XP_070141615.1"/>
    </source>
</evidence>
<feature type="domain" description="CCHC-type" evidence="3">
    <location>
        <begin position="329"/>
        <end position="344"/>
    </location>
</feature>
<evidence type="ECO:0000259" key="3">
    <source>
        <dbReference type="PROSITE" id="PS50158"/>
    </source>
</evidence>
<protein>
    <recommendedName>
        <fullName evidence="3">CCHC-type domain-containing protein</fullName>
    </recommendedName>
</protein>
<gene>
    <name evidence="5" type="primary">LOC138928440</name>
</gene>
<dbReference type="InterPro" id="IPR001878">
    <property type="entry name" value="Znf_CCHC"/>
</dbReference>
<dbReference type="Pfam" id="PF00078">
    <property type="entry name" value="RVT_1"/>
    <property type="match status" value="1"/>
</dbReference>
<dbReference type="CDD" id="cd00303">
    <property type="entry name" value="retropepsin_like"/>
    <property type="match status" value="1"/>
</dbReference>
<dbReference type="Gene3D" id="2.40.70.10">
    <property type="entry name" value="Acid Proteases"/>
    <property type="match status" value="1"/>
</dbReference>
<dbReference type="InterPro" id="IPR053134">
    <property type="entry name" value="RNA-dir_DNA_polymerase"/>
</dbReference>
<organism evidence="4 5">
    <name type="scientific">Drosophila kikkawai</name>
    <name type="common">Fruit fly</name>
    <dbReference type="NCBI Taxonomy" id="30033"/>
    <lineage>
        <taxon>Eukaryota</taxon>
        <taxon>Metazoa</taxon>
        <taxon>Ecdysozoa</taxon>
        <taxon>Arthropoda</taxon>
        <taxon>Hexapoda</taxon>
        <taxon>Insecta</taxon>
        <taxon>Pterygota</taxon>
        <taxon>Neoptera</taxon>
        <taxon>Endopterygota</taxon>
        <taxon>Diptera</taxon>
        <taxon>Brachycera</taxon>
        <taxon>Muscomorpha</taxon>
        <taxon>Ephydroidea</taxon>
        <taxon>Drosophilidae</taxon>
        <taxon>Drosophila</taxon>
        <taxon>Sophophora</taxon>
    </lineage>
</organism>
<dbReference type="Pfam" id="PF03732">
    <property type="entry name" value="Retrotrans_gag"/>
    <property type="match status" value="1"/>
</dbReference>
<dbReference type="SUPFAM" id="SSF57756">
    <property type="entry name" value="Retrovirus zinc finger-like domains"/>
    <property type="match status" value="1"/>
</dbReference>
<feature type="compositionally biased region" description="Basic and acidic residues" evidence="2">
    <location>
        <begin position="490"/>
        <end position="508"/>
    </location>
</feature>
<keyword evidence="4" id="KW-1185">Reference proteome</keyword>
<dbReference type="RefSeq" id="XP_070141615.1">
    <property type="nucleotide sequence ID" value="XM_070285514.1"/>
</dbReference>
<dbReference type="Pfam" id="PF13975">
    <property type="entry name" value="gag-asp_proteas"/>
    <property type="match status" value="1"/>
</dbReference>
<evidence type="ECO:0000256" key="1">
    <source>
        <dbReference type="PROSITE-ProRule" id="PRU00047"/>
    </source>
</evidence>
<feature type="compositionally biased region" description="Polar residues" evidence="2">
    <location>
        <begin position="640"/>
        <end position="657"/>
    </location>
</feature>
<dbReference type="Gene3D" id="3.10.10.10">
    <property type="entry name" value="HIV Type 1 Reverse Transcriptase, subunit A, domain 1"/>
    <property type="match status" value="1"/>
</dbReference>
<feature type="compositionally biased region" description="Basic and acidic residues" evidence="2">
    <location>
        <begin position="582"/>
        <end position="613"/>
    </location>
</feature>
<feature type="region of interest" description="Disordered" evidence="2">
    <location>
        <begin position="60"/>
        <end position="91"/>
    </location>
</feature>
<sequence>MGVTWISYHKKMELETILGEFGLDRSGTVDEQRARLIAFSRQPNNSEEIQDRLDELERRFGNAPTGDVNTSPATGRRPKAEEPARSAHSPSEAGLGAILIDRMTKWGLSFDGTTDPLGFIEHIEERADTCRIDRRYLAQALVVLLAGRAESWFRTSGLQQASWIEVRREFLDFFLPPRYYQRLEDEIRMHFQKPNEPFKEYLIDIRLQMRRAGFSSDKELERIYENMLPEYQLYTRRQDFRTLTELTHLVTNYEETRSRGGRALENRIPTQRQATGASYAADGDRMPTRRPQQAPSSGNALNGSLSRNACTSQSAVAPRPEAVNVRNACRNCGQSGHFEAECRNPRILFCWDCGQRGRRTSPEEPSVSPKSIGDTLHQYQGRIRATIHMEGQRFTATLDTGATHSFISEGLAQMLDNGRNTRDIRTQVKLADGTCRELTRALAANIYLGSERTPTILLVMSDALDDILLGMDFLCGIGATLLCGGQTLRLRPDDQRRPTTEPRSDQRRPTTQPRSDQRRPITEPRSDQRREPRSNPRDQPAEPRSDQRRTTRESHSNHEEPPMAHHSEPRSEQRSTSTEPRSTSEEPPMAHHAESHSDQRRTTTESHSTHAEKPQTTAQGEPRSTHRGQPREPCSDPDDQPSTSPRAPFRGTTSPATEDQPPCWRQALPVADATAVQRNPFRTSTKRVRFQDHVEETPEPSPPLCGTVNSVSHPTEDQVSFQTKEPETPDYPEPWVKEFLDQELAKFDTLSGVSHIAEHRIFMRTDRPLKQRYFPRNPAMRAVIDKQINELLRDGRIEPSKSPHSAPIVIAAKKNGEVRMCVDYRQLNEHSVPDAYPLPRIHQILERLRNAKFISTLDLKNGYWQIPVAPDSRECTAFTVPGRGLFHWRVMPFGLHSARFNAP</sequence>
<dbReference type="SUPFAM" id="SSF56672">
    <property type="entry name" value="DNA/RNA polymerases"/>
    <property type="match status" value="1"/>
</dbReference>
<feature type="compositionally biased region" description="Basic and acidic residues" evidence="2">
    <location>
        <begin position="515"/>
        <end position="573"/>
    </location>
</feature>
<dbReference type="InterPro" id="IPR000477">
    <property type="entry name" value="RT_dom"/>
</dbReference>
<reference evidence="5" key="1">
    <citation type="submission" date="2025-08" db="UniProtKB">
        <authorList>
            <consortium name="RefSeq"/>
        </authorList>
    </citation>
    <scope>IDENTIFICATION</scope>
    <source>
        <strain evidence="5">14028-0561.14</strain>
        <tissue evidence="5">Whole fly</tissue>
    </source>
</reference>
<dbReference type="CDD" id="cd01647">
    <property type="entry name" value="RT_LTR"/>
    <property type="match status" value="1"/>
</dbReference>
<name>A0ABM4GFX8_DROKI</name>
<evidence type="ECO:0000313" key="4">
    <source>
        <dbReference type="Proteomes" id="UP001652661"/>
    </source>
</evidence>
<feature type="region of interest" description="Disordered" evidence="2">
    <location>
        <begin position="254"/>
        <end position="306"/>
    </location>
</feature>
<dbReference type="SUPFAM" id="SSF50630">
    <property type="entry name" value="Acid proteases"/>
    <property type="match status" value="1"/>
</dbReference>
<feature type="region of interest" description="Disordered" evidence="2">
    <location>
        <begin position="490"/>
        <end position="706"/>
    </location>
</feature>
<evidence type="ECO:0000256" key="2">
    <source>
        <dbReference type="SAM" id="MobiDB-lite"/>
    </source>
</evidence>
<dbReference type="PANTHER" id="PTHR24559:SF444">
    <property type="entry name" value="REVERSE TRANSCRIPTASE DOMAIN-CONTAINING PROTEIN"/>
    <property type="match status" value="1"/>
</dbReference>
<dbReference type="SMART" id="SM00343">
    <property type="entry name" value="ZnF_C2HC"/>
    <property type="match status" value="1"/>
</dbReference>
<dbReference type="PROSITE" id="PS50158">
    <property type="entry name" value="ZF_CCHC"/>
    <property type="match status" value="1"/>
</dbReference>
<accession>A0ABM4GFX8</accession>
<feature type="compositionally biased region" description="Basic and acidic residues" evidence="2">
    <location>
        <begin position="254"/>
        <end position="265"/>
    </location>
</feature>